<name>A0ABQ1H321_9BACL</name>
<evidence type="ECO:0000313" key="2">
    <source>
        <dbReference type="Proteomes" id="UP000617979"/>
    </source>
</evidence>
<keyword evidence="2" id="KW-1185">Reference proteome</keyword>
<dbReference type="RefSeq" id="WP_188433484.1">
    <property type="nucleotide sequence ID" value="NZ_BMEX01000020.1"/>
</dbReference>
<accession>A0ABQ1H321</accession>
<gene>
    <name evidence="1" type="ORF">GCM10007416_31610</name>
</gene>
<evidence type="ECO:0000313" key="1">
    <source>
        <dbReference type="EMBL" id="GGA56111.1"/>
    </source>
</evidence>
<proteinExistence type="predicted"/>
<protein>
    <submittedName>
        <fullName evidence="1">Uncharacterized protein</fullName>
    </submittedName>
</protein>
<sequence>MKKYQPILVEETDFAPGQQRVYRFPNGYGASVVQHPFLEKGMAELAVIRFDGKTSWDITYDTPITSDVLLLKEEEVDSVLESISKIGQVVHLGQKVLFKERGREWKGEFVKSGVSLDTPQGWKYCEDMMVIHVLGSEEPDYFGGADVWTSVHRSALIPL</sequence>
<dbReference type="Proteomes" id="UP000617979">
    <property type="component" value="Unassembled WGS sequence"/>
</dbReference>
<reference evidence="2" key="1">
    <citation type="journal article" date="2019" name="Int. J. Syst. Evol. Microbiol.">
        <title>The Global Catalogue of Microorganisms (GCM) 10K type strain sequencing project: providing services to taxonomists for standard genome sequencing and annotation.</title>
        <authorList>
            <consortium name="The Broad Institute Genomics Platform"/>
            <consortium name="The Broad Institute Genome Sequencing Center for Infectious Disease"/>
            <person name="Wu L."/>
            <person name="Ma J."/>
        </authorList>
    </citation>
    <scope>NUCLEOTIDE SEQUENCE [LARGE SCALE GENOMIC DNA]</scope>
    <source>
        <strain evidence="2">CGMCC 1.12404</strain>
    </source>
</reference>
<dbReference type="EMBL" id="BMEX01000020">
    <property type="protein sequence ID" value="GGA56111.1"/>
    <property type="molecule type" value="Genomic_DNA"/>
</dbReference>
<organism evidence="1 2">
    <name type="scientific">Kroppenstedtia guangzhouensis</name>
    <dbReference type="NCBI Taxonomy" id="1274356"/>
    <lineage>
        <taxon>Bacteria</taxon>
        <taxon>Bacillati</taxon>
        <taxon>Bacillota</taxon>
        <taxon>Bacilli</taxon>
        <taxon>Bacillales</taxon>
        <taxon>Thermoactinomycetaceae</taxon>
        <taxon>Kroppenstedtia</taxon>
    </lineage>
</organism>
<comment type="caution">
    <text evidence="1">The sequence shown here is derived from an EMBL/GenBank/DDBJ whole genome shotgun (WGS) entry which is preliminary data.</text>
</comment>